<evidence type="ECO:0000256" key="6">
    <source>
        <dbReference type="ARBA" id="ARBA00023136"/>
    </source>
</evidence>
<keyword evidence="2" id="KW-0813">Transport</keyword>
<reference evidence="9" key="1">
    <citation type="journal article" date="2019" name="Int. J. Syst. Evol. Microbiol.">
        <title>The Global Catalogue of Microorganisms (GCM) 10K type strain sequencing project: providing services to taxonomists for standard genome sequencing and annotation.</title>
        <authorList>
            <consortium name="The Broad Institute Genomics Platform"/>
            <consortium name="The Broad Institute Genome Sequencing Center for Infectious Disease"/>
            <person name="Wu L."/>
            <person name="Ma J."/>
        </authorList>
    </citation>
    <scope>NUCLEOTIDE SEQUENCE [LARGE SCALE GENOMIC DNA]</scope>
    <source>
        <strain evidence="9">KCTC 42224</strain>
    </source>
</reference>
<dbReference type="EMBL" id="JBHRYE010000001">
    <property type="protein sequence ID" value="MFC3669809.1"/>
    <property type="molecule type" value="Genomic_DNA"/>
</dbReference>
<evidence type="ECO:0000256" key="5">
    <source>
        <dbReference type="ARBA" id="ARBA00022989"/>
    </source>
</evidence>
<comment type="caution">
    <text evidence="8">The sequence shown here is derived from an EMBL/GenBank/DDBJ whole genome shotgun (WGS) entry which is preliminary data.</text>
</comment>
<feature type="transmembrane region" description="Helical" evidence="7">
    <location>
        <begin position="20"/>
        <end position="47"/>
    </location>
</feature>
<evidence type="ECO:0000313" key="9">
    <source>
        <dbReference type="Proteomes" id="UP001595683"/>
    </source>
</evidence>
<feature type="transmembrane region" description="Helical" evidence="7">
    <location>
        <begin position="441"/>
        <end position="459"/>
    </location>
</feature>
<evidence type="ECO:0000256" key="1">
    <source>
        <dbReference type="ARBA" id="ARBA00004651"/>
    </source>
</evidence>
<evidence type="ECO:0000256" key="3">
    <source>
        <dbReference type="ARBA" id="ARBA00022475"/>
    </source>
</evidence>
<sequence length="698" mass="74573">MSLIPSRWVQPALFSVKTVAAAFLALWIGLWVGLPFPFWAMTTAFIVSNPLAGATRSKAIYRVVGTFLGAVFAVAVVPVLVDTPMILSSVLALWVGGCLTVSLLDRSARSYTLMLAGYTAAIIAFPSVNQPYAVFDTAVARVTEITLGIVAATLTHSLFLPQSVAVPLGARLERWLADAHAWLTDCVRDPAEGGAPRRTPREQQQLAVDVVDCALMAIHVPYDTSHWREATGTLRALLERMILLLPLLSGLSDRRGAIASCDLAEHRGDDPELEAAQAATRAWIDAGCPALARPVIAVPESIRPETWHDLLVTSYRVRLAQVVTLLADCRQALDHLRDPHLPLPATLRSPRAALRLHQDLGHALMAGFAATVAVIACCALWIYSGWADGAGAAAMTAVFCCLFAAMDNPIPVILRFGLAICAGVPLAGIYLFEVLPYVQDFAAMALVMAPPLLLIAAFIPHPRLGGQATAMAMGFCSALAIQESFHPDFERFVNSNLGQVLAVVLAAGFTAGLRNLGTDVAIARLLRALQRDLVRLSTAATPPDPGQALGRVIDQTALLTQRLGADPAGSLAAQAALREVRLAINLVAIQHARAAAPLRQQRALSSLLREAARYFRAWRPDAVPPPDARLQHRIDRALRLILKDSGAIRPPPLPFGHPDAPDAPHAIAALIALRRNLFPNSPGPAIPLAAPAAVEPLP</sequence>
<name>A0ABV7UX86_9SPHN</name>
<dbReference type="PANTHER" id="PTHR30509">
    <property type="entry name" value="P-HYDROXYBENZOIC ACID EFFLUX PUMP SUBUNIT-RELATED"/>
    <property type="match status" value="1"/>
</dbReference>
<dbReference type="Proteomes" id="UP001595683">
    <property type="component" value="Unassembled WGS sequence"/>
</dbReference>
<evidence type="ECO:0000256" key="4">
    <source>
        <dbReference type="ARBA" id="ARBA00022692"/>
    </source>
</evidence>
<keyword evidence="6 7" id="KW-0472">Membrane</keyword>
<feature type="transmembrane region" description="Helical" evidence="7">
    <location>
        <begin position="413"/>
        <end position="435"/>
    </location>
</feature>
<dbReference type="PANTHER" id="PTHR30509:SF9">
    <property type="entry name" value="MULTIDRUG RESISTANCE PROTEIN MDTO"/>
    <property type="match status" value="1"/>
</dbReference>
<feature type="transmembrane region" description="Helical" evidence="7">
    <location>
        <begin position="59"/>
        <end position="80"/>
    </location>
</feature>
<accession>A0ABV7UX86</accession>
<dbReference type="RefSeq" id="WP_191324713.1">
    <property type="nucleotide sequence ID" value="NZ_BMZP01000011.1"/>
</dbReference>
<feature type="transmembrane region" description="Helical" evidence="7">
    <location>
        <begin position="497"/>
        <end position="517"/>
    </location>
</feature>
<evidence type="ECO:0000256" key="7">
    <source>
        <dbReference type="SAM" id="Phobius"/>
    </source>
</evidence>
<feature type="transmembrane region" description="Helical" evidence="7">
    <location>
        <begin position="360"/>
        <end position="383"/>
    </location>
</feature>
<keyword evidence="9" id="KW-1185">Reference proteome</keyword>
<keyword evidence="5 7" id="KW-1133">Transmembrane helix</keyword>
<keyword evidence="3" id="KW-1003">Cell membrane</keyword>
<feature type="transmembrane region" description="Helical" evidence="7">
    <location>
        <begin position="466"/>
        <end position="485"/>
    </location>
</feature>
<evidence type="ECO:0000313" key="8">
    <source>
        <dbReference type="EMBL" id="MFC3669809.1"/>
    </source>
</evidence>
<comment type="subcellular location">
    <subcellularLocation>
        <location evidence="1">Cell membrane</location>
        <topology evidence="1">Multi-pass membrane protein</topology>
    </subcellularLocation>
</comment>
<evidence type="ECO:0000256" key="2">
    <source>
        <dbReference type="ARBA" id="ARBA00022448"/>
    </source>
</evidence>
<feature type="transmembrane region" description="Helical" evidence="7">
    <location>
        <begin position="389"/>
        <end position="406"/>
    </location>
</feature>
<feature type="transmembrane region" description="Helical" evidence="7">
    <location>
        <begin position="86"/>
        <end position="104"/>
    </location>
</feature>
<protein>
    <submittedName>
        <fullName evidence="8">FUSC family protein</fullName>
    </submittedName>
</protein>
<gene>
    <name evidence="8" type="ORF">ACFOOT_00080</name>
</gene>
<dbReference type="InterPro" id="IPR006726">
    <property type="entry name" value="PHBA_efflux_AaeB/fusaric-R"/>
</dbReference>
<dbReference type="Pfam" id="PF04632">
    <property type="entry name" value="FUSC"/>
    <property type="match status" value="1"/>
</dbReference>
<proteinExistence type="predicted"/>
<keyword evidence="4 7" id="KW-0812">Transmembrane</keyword>
<organism evidence="8 9">
    <name type="scientific">Novosphingobium pokkalii</name>
    <dbReference type="NCBI Taxonomy" id="1770194"/>
    <lineage>
        <taxon>Bacteria</taxon>
        <taxon>Pseudomonadati</taxon>
        <taxon>Pseudomonadota</taxon>
        <taxon>Alphaproteobacteria</taxon>
        <taxon>Sphingomonadales</taxon>
        <taxon>Sphingomonadaceae</taxon>
        <taxon>Novosphingobium</taxon>
    </lineage>
</organism>